<evidence type="ECO:0000313" key="1">
    <source>
        <dbReference type="EMBL" id="KAI3702216.1"/>
    </source>
</evidence>
<sequence length="149" mass="17560">MNVSDKRGRRSQIVWKMIYLSIRKTQDSDEVSDELNVWDFSDTDVKETVISSDIPILQEINSSELRLWVELPILDNVRYDRDDVNPTEVHNVNELLRTSSTQFVVDDDEDEENEAEYEDEENEAEYEDEENEAEYEDEQEDVLVESDSD</sequence>
<name>A0ACB8ZWX4_ARCLA</name>
<dbReference type="EMBL" id="CM042055">
    <property type="protein sequence ID" value="KAI3702216.1"/>
    <property type="molecule type" value="Genomic_DNA"/>
</dbReference>
<reference evidence="1 2" key="2">
    <citation type="journal article" date="2022" name="Mol. Ecol. Resour.">
        <title>The genomes of chicory, endive, great burdock and yacon provide insights into Asteraceae paleo-polyploidization history and plant inulin production.</title>
        <authorList>
            <person name="Fan W."/>
            <person name="Wang S."/>
            <person name="Wang H."/>
            <person name="Wang A."/>
            <person name="Jiang F."/>
            <person name="Liu H."/>
            <person name="Zhao H."/>
            <person name="Xu D."/>
            <person name="Zhang Y."/>
        </authorList>
    </citation>
    <scope>NUCLEOTIDE SEQUENCE [LARGE SCALE GENOMIC DNA]</scope>
    <source>
        <strain evidence="2">cv. Niubang</strain>
    </source>
</reference>
<comment type="caution">
    <text evidence="1">The sequence shown here is derived from an EMBL/GenBank/DDBJ whole genome shotgun (WGS) entry which is preliminary data.</text>
</comment>
<reference evidence="2" key="1">
    <citation type="journal article" date="2022" name="Mol. Ecol. Resour.">
        <title>The genomes of chicory, endive, great burdock and yacon provide insights into Asteraceae palaeo-polyploidization history and plant inulin production.</title>
        <authorList>
            <person name="Fan W."/>
            <person name="Wang S."/>
            <person name="Wang H."/>
            <person name="Wang A."/>
            <person name="Jiang F."/>
            <person name="Liu H."/>
            <person name="Zhao H."/>
            <person name="Xu D."/>
            <person name="Zhang Y."/>
        </authorList>
    </citation>
    <scope>NUCLEOTIDE SEQUENCE [LARGE SCALE GENOMIC DNA]</scope>
    <source>
        <strain evidence="2">cv. Niubang</strain>
    </source>
</reference>
<accession>A0ACB8ZWX4</accession>
<dbReference type="Proteomes" id="UP001055879">
    <property type="component" value="Linkage Group LG09"/>
</dbReference>
<organism evidence="1 2">
    <name type="scientific">Arctium lappa</name>
    <name type="common">Greater burdock</name>
    <name type="synonym">Lappa major</name>
    <dbReference type="NCBI Taxonomy" id="4217"/>
    <lineage>
        <taxon>Eukaryota</taxon>
        <taxon>Viridiplantae</taxon>
        <taxon>Streptophyta</taxon>
        <taxon>Embryophyta</taxon>
        <taxon>Tracheophyta</taxon>
        <taxon>Spermatophyta</taxon>
        <taxon>Magnoliopsida</taxon>
        <taxon>eudicotyledons</taxon>
        <taxon>Gunneridae</taxon>
        <taxon>Pentapetalae</taxon>
        <taxon>asterids</taxon>
        <taxon>campanulids</taxon>
        <taxon>Asterales</taxon>
        <taxon>Asteraceae</taxon>
        <taxon>Carduoideae</taxon>
        <taxon>Cardueae</taxon>
        <taxon>Arctiinae</taxon>
        <taxon>Arctium</taxon>
    </lineage>
</organism>
<protein>
    <submittedName>
        <fullName evidence="1">Uncharacterized protein</fullName>
    </submittedName>
</protein>
<proteinExistence type="predicted"/>
<evidence type="ECO:0000313" key="2">
    <source>
        <dbReference type="Proteomes" id="UP001055879"/>
    </source>
</evidence>
<keyword evidence="2" id="KW-1185">Reference proteome</keyword>
<gene>
    <name evidence="1" type="ORF">L6452_27943</name>
</gene>